<sequence>MSVGEGIHRDPPARSRLHTGRQDRILSAAYKVFLVDGYVAAKVEDIAARAEVAKPTIYNYFGTKERLFDQAVGRAIKTLRAELITVTGSLPHRLCAYHLRPALTQWAQAITSTFTRSDVTELRRLLLIDGVRLSGWPHVGRDFIAHPFPMTIRSCLARQVQLGNLLVRSPEEMYQAGQQFVSLALGDVAQLTLIGLAPDGDGDLVVNAGIETFLARYGAPATVIGHQSEPRDHQYVWHEGCLRPVPSASVLG</sequence>
<evidence type="ECO:0000256" key="3">
    <source>
        <dbReference type="ARBA" id="ARBA00023163"/>
    </source>
</evidence>
<dbReference type="InterPro" id="IPR050109">
    <property type="entry name" value="HTH-type_TetR-like_transc_reg"/>
</dbReference>
<dbReference type="Proteomes" id="UP001595816">
    <property type="component" value="Unassembled WGS sequence"/>
</dbReference>
<protein>
    <submittedName>
        <fullName evidence="6">TetR/AcrR family transcriptional regulator</fullName>
    </submittedName>
</protein>
<dbReference type="InterPro" id="IPR001647">
    <property type="entry name" value="HTH_TetR"/>
</dbReference>
<gene>
    <name evidence="6" type="ORF">ACFOZ4_34415</name>
</gene>
<keyword evidence="1" id="KW-0805">Transcription regulation</keyword>
<dbReference type="PANTHER" id="PTHR30055:SF234">
    <property type="entry name" value="HTH-TYPE TRANSCRIPTIONAL REGULATOR BETI"/>
    <property type="match status" value="1"/>
</dbReference>
<keyword evidence="7" id="KW-1185">Reference proteome</keyword>
<dbReference type="SUPFAM" id="SSF46689">
    <property type="entry name" value="Homeodomain-like"/>
    <property type="match status" value="1"/>
</dbReference>
<evidence type="ECO:0000313" key="7">
    <source>
        <dbReference type="Proteomes" id="UP001595816"/>
    </source>
</evidence>
<feature type="domain" description="HTH tetR-type" evidence="5">
    <location>
        <begin position="19"/>
        <end position="79"/>
    </location>
</feature>
<organism evidence="6 7">
    <name type="scientific">Hamadaea flava</name>
    <dbReference type="NCBI Taxonomy" id="1742688"/>
    <lineage>
        <taxon>Bacteria</taxon>
        <taxon>Bacillati</taxon>
        <taxon>Actinomycetota</taxon>
        <taxon>Actinomycetes</taxon>
        <taxon>Micromonosporales</taxon>
        <taxon>Micromonosporaceae</taxon>
        <taxon>Hamadaea</taxon>
    </lineage>
</organism>
<evidence type="ECO:0000313" key="6">
    <source>
        <dbReference type="EMBL" id="MFC4135734.1"/>
    </source>
</evidence>
<keyword evidence="3" id="KW-0804">Transcription</keyword>
<dbReference type="InterPro" id="IPR009057">
    <property type="entry name" value="Homeodomain-like_sf"/>
</dbReference>
<evidence type="ECO:0000256" key="1">
    <source>
        <dbReference type="ARBA" id="ARBA00023015"/>
    </source>
</evidence>
<evidence type="ECO:0000256" key="2">
    <source>
        <dbReference type="ARBA" id="ARBA00023125"/>
    </source>
</evidence>
<dbReference type="PROSITE" id="PS50977">
    <property type="entry name" value="HTH_TETR_2"/>
    <property type="match status" value="1"/>
</dbReference>
<reference evidence="7" key="1">
    <citation type="journal article" date="2019" name="Int. J. Syst. Evol. Microbiol.">
        <title>The Global Catalogue of Microorganisms (GCM) 10K type strain sequencing project: providing services to taxonomists for standard genome sequencing and annotation.</title>
        <authorList>
            <consortium name="The Broad Institute Genomics Platform"/>
            <consortium name="The Broad Institute Genome Sequencing Center for Infectious Disease"/>
            <person name="Wu L."/>
            <person name="Ma J."/>
        </authorList>
    </citation>
    <scope>NUCLEOTIDE SEQUENCE [LARGE SCALE GENOMIC DNA]</scope>
    <source>
        <strain evidence="7">CGMCC 4.7289</strain>
    </source>
</reference>
<accession>A0ABV8M0Y5</accession>
<dbReference type="Gene3D" id="1.10.357.10">
    <property type="entry name" value="Tetracycline Repressor, domain 2"/>
    <property type="match status" value="1"/>
</dbReference>
<evidence type="ECO:0000256" key="4">
    <source>
        <dbReference type="PROSITE-ProRule" id="PRU00335"/>
    </source>
</evidence>
<dbReference type="PRINTS" id="PR00455">
    <property type="entry name" value="HTHTETR"/>
</dbReference>
<feature type="DNA-binding region" description="H-T-H motif" evidence="4">
    <location>
        <begin position="42"/>
        <end position="61"/>
    </location>
</feature>
<dbReference type="Pfam" id="PF14246">
    <property type="entry name" value="TetR_C_7"/>
    <property type="match status" value="1"/>
</dbReference>
<dbReference type="EMBL" id="JBHSAY010000024">
    <property type="protein sequence ID" value="MFC4135734.1"/>
    <property type="molecule type" value="Genomic_DNA"/>
</dbReference>
<dbReference type="InterPro" id="IPR039536">
    <property type="entry name" value="TetR_C_Proteobacteria"/>
</dbReference>
<dbReference type="RefSeq" id="WP_253760717.1">
    <property type="nucleotide sequence ID" value="NZ_JAMZDZ010000001.1"/>
</dbReference>
<proteinExistence type="predicted"/>
<dbReference type="Pfam" id="PF00440">
    <property type="entry name" value="TetR_N"/>
    <property type="match status" value="1"/>
</dbReference>
<comment type="caution">
    <text evidence="6">The sequence shown here is derived from an EMBL/GenBank/DDBJ whole genome shotgun (WGS) entry which is preliminary data.</text>
</comment>
<dbReference type="PANTHER" id="PTHR30055">
    <property type="entry name" value="HTH-TYPE TRANSCRIPTIONAL REGULATOR RUTR"/>
    <property type="match status" value="1"/>
</dbReference>
<keyword evidence="2 4" id="KW-0238">DNA-binding</keyword>
<dbReference type="Gene3D" id="1.10.10.60">
    <property type="entry name" value="Homeodomain-like"/>
    <property type="match status" value="1"/>
</dbReference>
<evidence type="ECO:0000259" key="5">
    <source>
        <dbReference type="PROSITE" id="PS50977"/>
    </source>
</evidence>
<name>A0ABV8M0Y5_9ACTN</name>